<evidence type="ECO:0000313" key="1">
    <source>
        <dbReference type="EMBL" id="GAA0590545.1"/>
    </source>
</evidence>
<proteinExistence type="predicted"/>
<organism evidence="1 2">
    <name type="scientific">Paenochrobactrum glaciei</name>
    <dbReference type="NCBI Taxonomy" id="486407"/>
    <lineage>
        <taxon>Bacteria</taxon>
        <taxon>Pseudomonadati</taxon>
        <taxon>Pseudomonadota</taxon>
        <taxon>Alphaproteobacteria</taxon>
        <taxon>Hyphomicrobiales</taxon>
        <taxon>Brucellaceae</taxon>
        <taxon>Paenochrobactrum</taxon>
    </lineage>
</organism>
<accession>A0ABN1FGX1</accession>
<evidence type="ECO:0000313" key="2">
    <source>
        <dbReference type="Proteomes" id="UP001424441"/>
    </source>
</evidence>
<dbReference type="EMBL" id="BAAADE010000001">
    <property type="protein sequence ID" value="GAA0590545.1"/>
    <property type="molecule type" value="Genomic_DNA"/>
</dbReference>
<gene>
    <name evidence="1" type="ORF">GCM10008943_01920</name>
</gene>
<name>A0ABN1FGX1_9HYPH</name>
<keyword evidence="2" id="KW-1185">Reference proteome</keyword>
<comment type="caution">
    <text evidence="1">The sequence shown here is derived from an EMBL/GenBank/DDBJ whole genome shotgun (WGS) entry which is preliminary data.</text>
</comment>
<protein>
    <submittedName>
        <fullName evidence="1">Uncharacterized protein</fullName>
    </submittedName>
</protein>
<reference evidence="1 2" key="1">
    <citation type="journal article" date="2019" name="Int. J. Syst. Evol. Microbiol.">
        <title>The Global Catalogue of Microorganisms (GCM) 10K type strain sequencing project: providing services to taxonomists for standard genome sequencing and annotation.</title>
        <authorList>
            <consortium name="The Broad Institute Genomics Platform"/>
            <consortium name="The Broad Institute Genome Sequencing Center for Infectious Disease"/>
            <person name="Wu L."/>
            <person name="Ma J."/>
        </authorList>
    </citation>
    <scope>NUCLEOTIDE SEQUENCE [LARGE SCALE GENOMIC DNA]</scope>
    <source>
        <strain evidence="1 2">JCM 15115</strain>
    </source>
</reference>
<sequence length="72" mass="8157">MIIECKALVSDCTGTMKCASIRNDSMVLLELEPPHLQLSTNARKRLADEANRERGRGYQANRLRKGLYDDGY</sequence>
<dbReference type="Proteomes" id="UP001424441">
    <property type="component" value="Unassembled WGS sequence"/>
</dbReference>